<organism evidence="2 3">
    <name type="scientific">Halalkalibacter alkalisediminis</name>
    <dbReference type="NCBI Taxonomy" id="935616"/>
    <lineage>
        <taxon>Bacteria</taxon>
        <taxon>Bacillati</taxon>
        <taxon>Bacillota</taxon>
        <taxon>Bacilli</taxon>
        <taxon>Bacillales</taxon>
        <taxon>Bacillaceae</taxon>
        <taxon>Halalkalibacter</taxon>
    </lineage>
</organism>
<keyword evidence="1" id="KW-1133">Transmembrane helix</keyword>
<feature type="transmembrane region" description="Helical" evidence="1">
    <location>
        <begin position="324"/>
        <end position="348"/>
    </location>
</feature>
<feature type="transmembrane region" description="Helical" evidence="1">
    <location>
        <begin position="6"/>
        <end position="22"/>
    </location>
</feature>
<feature type="transmembrane region" description="Helical" evidence="1">
    <location>
        <begin position="34"/>
        <end position="52"/>
    </location>
</feature>
<keyword evidence="1" id="KW-0472">Membrane</keyword>
<dbReference type="InterPro" id="IPR049458">
    <property type="entry name" value="EpsG-like"/>
</dbReference>
<reference evidence="2 3" key="1">
    <citation type="submission" date="2024-09" db="EMBL/GenBank/DDBJ databases">
        <authorList>
            <person name="Sun Q."/>
            <person name="Mori K."/>
        </authorList>
    </citation>
    <scope>NUCLEOTIDE SEQUENCE [LARGE SCALE GENOMIC DNA]</scope>
    <source>
        <strain evidence="2 3">NCAIM B.02301</strain>
    </source>
</reference>
<feature type="transmembrane region" description="Helical" evidence="1">
    <location>
        <begin position="202"/>
        <end position="223"/>
    </location>
</feature>
<keyword evidence="1" id="KW-0812">Transmembrane</keyword>
<dbReference type="RefSeq" id="WP_273840537.1">
    <property type="nucleotide sequence ID" value="NZ_JAQQWT010000002.1"/>
</dbReference>
<feature type="transmembrane region" description="Helical" evidence="1">
    <location>
        <begin position="128"/>
        <end position="156"/>
    </location>
</feature>
<gene>
    <name evidence="2" type="ORF">ACFFH4_13510</name>
</gene>
<feature type="transmembrane region" description="Helical" evidence="1">
    <location>
        <begin position="273"/>
        <end position="293"/>
    </location>
</feature>
<dbReference type="Proteomes" id="UP001589833">
    <property type="component" value="Unassembled WGS sequence"/>
</dbReference>
<accession>A0ABV6NHA4</accession>
<keyword evidence="3" id="KW-1185">Reference proteome</keyword>
<sequence>MTVFYINLSLVYALSLFARYIGKQTELIPAQFNANKFFAFLALTTLILVSGLRNNVGDTYYYMHSYREFDITWETIDFTGDFGFNILQMLLQQVSRDPQIMILTTAVLTNILIGMTLYHYSRMFELSLYVYITIGYFLVSMNGIRQYLAAAIVFAATKFIINGDFKKYLLVVLLASTIHQTALILIPIYFIVRSPAWSKVTFLLLFLSILIVMGFNQFMDLLFKAIEDTQYGGYSDFQEGGANFLRVAVSAAPVMLAFIGRDKLKEIYPKSDVIVNMSVLSLLFMIISTQNWIFARFSIYFGLYQLILVSWIVKLFAEKDQKIVYFGILGCYFIYFYYEHVIALNMFYKSNYINL</sequence>
<evidence type="ECO:0000313" key="3">
    <source>
        <dbReference type="Proteomes" id="UP001589833"/>
    </source>
</evidence>
<evidence type="ECO:0000256" key="1">
    <source>
        <dbReference type="SAM" id="Phobius"/>
    </source>
</evidence>
<feature type="transmembrane region" description="Helical" evidence="1">
    <location>
        <begin position="100"/>
        <end position="121"/>
    </location>
</feature>
<feature type="transmembrane region" description="Helical" evidence="1">
    <location>
        <begin position="243"/>
        <end position="261"/>
    </location>
</feature>
<proteinExistence type="predicted"/>
<dbReference type="Pfam" id="PF14897">
    <property type="entry name" value="EpsG"/>
    <property type="match status" value="1"/>
</dbReference>
<comment type="caution">
    <text evidence="2">The sequence shown here is derived from an EMBL/GenBank/DDBJ whole genome shotgun (WGS) entry which is preliminary data.</text>
</comment>
<protein>
    <submittedName>
        <fullName evidence="2">EpsG family protein</fullName>
    </submittedName>
</protein>
<feature type="transmembrane region" description="Helical" evidence="1">
    <location>
        <begin position="168"/>
        <end position="190"/>
    </location>
</feature>
<feature type="transmembrane region" description="Helical" evidence="1">
    <location>
        <begin position="299"/>
        <end position="317"/>
    </location>
</feature>
<dbReference type="EMBL" id="JBHLTR010000017">
    <property type="protein sequence ID" value="MFC0560064.1"/>
    <property type="molecule type" value="Genomic_DNA"/>
</dbReference>
<evidence type="ECO:0000313" key="2">
    <source>
        <dbReference type="EMBL" id="MFC0560064.1"/>
    </source>
</evidence>
<name>A0ABV6NHA4_9BACI</name>